<feature type="compositionally biased region" description="Polar residues" evidence="1">
    <location>
        <begin position="81"/>
        <end position="91"/>
    </location>
</feature>
<organism evidence="2 3">
    <name type="scientific">Rousettus aegyptiacus</name>
    <name type="common">Egyptian fruit bat</name>
    <name type="synonym">Pteropus aegyptiacus</name>
    <dbReference type="NCBI Taxonomy" id="9407"/>
    <lineage>
        <taxon>Eukaryota</taxon>
        <taxon>Metazoa</taxon>
        <taxon>Chordata</taxon>
        <taxon>Craniata</taxon>
        <taxon>Vertebrata</taxon>
        <taxon>Euteleostomi</taxon>
        <taxon>Mammalia</taxon>
        <taxon>Eutheria</taxon>
        <taxon>Laurasiatheria</taxon>
        <taxon>Chiroptera</taxon>
        <taxon>Yinpterochiroptera</taxon>
        <taxon>Pteropodoidea</taxon>
        <taxon>Pteropodidae</taxon>
        <taxon>Rousettinae</taxon>
        <taxon>Rousettus</taxon>
    </lineage>
</organism>
<comment type="caution">
    <text evidence="2">The sequence shown here is derived from an EMBL/GenBank/DDBJ whole genome shotgun (WGS) entry which is preliminary data.</text>
</comment>
<evidence type="ECO:0000313" key="3">
    <source>
        <dbReference type="Proteomes" id="UP000593571"/>
    </source>
</evidence>
<evidence type="ECO:0000256" key="1">
    <source>
        <dbReference type="SAM" id="MobiDB-lite"/>
    </source>
</evidence>
<dbReference type="AlphaFoldDB" id="A0A7J8IN33"/>
<dbReference type="EMBL" id="JACASE010000003">
    <property type="protein sequence ID" value="KAF6485292.1"/>
    <property type="molecule type" value="Genomic_DNA"/>
</dbReference>
<proteinExistence type="predicted"/>
<name>A0A7J8IN33_ROUAE</name>
<keyword evidence="3" id="KW-1185">Reference proteome</keyword>
<dbReference type="Proteomes" id="UP000593571">
    <property type="component" value="Unassembled WGS sequence"/>
</dbReference>
<protein>
    <submittedName>
        <fullName evidence="2">Uncharacterized protein</fullName>
    </submittedName>
</protein>
<reference evidence="2 3" key="1">
    <citation type="journal article" date="2020" name="Nature">
        <title>Six reference-quality genomes reveal evolution of bat adaptations.</title>
        <authorList>
            <person name="Jebb D."/>
            <person name="Huang Z."/>
            <person name="Pippel M."/>
            <person name="Hughes G.M."/>
            <person name="Lavrichenko K."/>
            <person name="Devanna P."/>
            <person name="Winkler S."/>
            <person name="Jermiin L.S."/>
            <person name="Skirmuntt E.C."/>
            <person name="Katzourakis A."/>
            <person name="Burkitt-Gray L."/>
            <person name="Ray D.A."/>
            <person name="Sullivan K.A.M."/>
            <person name="Roscito J.G."/>
            <person name="Kirilenko B.M."/>
            <person name="Davalos L.M."/>
            <person name="Corthals A.P."/>
            <person name="Power M.L."/>
            <person name="Jones G."/>
            <person name="Ransome R.D."/>
            <person name="Dechmann D.K.N."/>
            <person name="Locatelli A.G."/>
            <person name="Puechmaille S.J."/>
            <person name="Fedrigo O."/>
            <person name="Jarvis E.D."/>
            <person name="Hiller M."/>
            <person name="Vernes S.C."/>
            <person name="Myers E.W."/>
            <person name="Teeling E.C."/>
        </authorList>
    </citation>
    <scope>NUCLEOTIDE SEQUENCE [LARGE SCALE GENOMIC DNA]</scope>
    <source>
        <strain evidence="2">MRouAeg1</strain>
        <tissue evidence="2">Muscle</tissue>
    </source>
</reference>
<gene>
    <name evidence="2" type="ORF">HJG63_010533</name>
</gene>
<evidence type="ECO:0000313" key="2">
    <source>
        <dbReference type="EMBL" id="KAF6485292.1"/>
    </source>
</evidence>
<accession>A0A7J8IN33</accession>
<sequence length="153" mass="15827">MGLLMAEGPLSLCPCSRKEHRLNHVLAGLCSIAPLPSGGQFIPGILPPWPSDCLVLQLSLPCALGDPLAASSKEPRPQTPPTLQIETPSPNECSPAAVAACTLHMLVSSTAPLARAHPSSDLFPRIAGRCLQCSQRPSLAARLGRGAASPPSS</sequence>
<feature type="region of interest" description="Disordered" evidence="1">
    <location>
        <begin position="69"/>
        <end position="91"/>
    </location>
</feature>